<protein>
    <submittedName>
        <fullName evidence="1">Uncharacterized protein</fullName>
    </submittedName>
</protein>
<evidence type="ECO:0000313" key="2">
    <source>
        <dbReference type="Proteomes" id="UP001163882"/>
    </source>
</evidence>
<gene>
    <name evidence="1" type="ORF">OF122_05995</name>
</gene>
<dbReference type="RefSeq" id="WP_264226901.1">
    <property type="nucleotide sequence ID" value="NZ_CP107716.1"/>
</dbReference>
<reference evidence="1" key="1">
    <citation type="submission" date="2022-10" db="EMBL/GenBank/DDBJ databases">
        <title>YIM 151497 complete genome.</title>
        <authorList>
            <person name="Chen X."/>
        </authorList>
    </citation>
    <scope>NUCLEOTIDE SEQUENCE</scope>
    <source>
        <strain evidence="1">YIM 151497</strain>
    </source>
</reference>
<evidence type="ECO:0000313" key="1">
    <source>
        <dbReference type="EMBL" id="UYQ73312.1"/>
    </source>
</evidence>
<sequence>MKKTPPRHPLVAPRSSAETELLALLDEIPGWPDAMLVHMHKRFGTSRLFRVHHDPDGPLTERALTLRAAAFEEMSRRGLEALAEDED</sequence>
<proteinExistence type="predicted"/>
<dbReference type="EMBL" id="CP107716">
    <property type="protein sequence ID" value="UYQ73312.1"/>
    <property type="molecule type" value="Genomic_DNA"/>
</dbReference>
<accession>A0ABY6IVJ4</accession>
<dbReference type="Proteomes" id="UP001163882">
    <property type="component" value="Chromosome"/>
</dbReference>
<name>A0ABY6IVJ4_9HYPH</name>
<organism evidence="1 2">
    <name type="scientific">Pelagibacterium flavum</name>
    <dbReference type="NCBI Taxonomy" id="2984530"/>
    <lineage>
        <taxon>Bacteria</taxon>
        <taxon>Pseudomonadati</taxon>
        <taxon>Pseudomonadota</taxon>
        <taxon>Alphaproteobacteria</taxon>
        <taxon>Hyphomicrobiales</taxon>
        <taxon>Devosiaceae</taxon>
        <taxon>Pelagibacterium</taxon>
    </lineage>
</organism>
<keyword evidence="2" id="KW-1185">Reference proteome</keyword>